<evidence type="ECO:0000313" key="2">
    <source>
        <dbReference type="EMBL" id="BDI33636.1"/>
    </source>
</evidence>
<sequence length="87" mass="10209">MEQIDTLELKDYLQFQAFLVKRTPQPFREKQYFSETTQSEDHLIFLRPPLGYLILPIRAFPDAESDGIGKQNSPKQNSIHNTRFPVK</sequence>
<feature type="region of interest" description="Disordered" evidence="1">
    <location>
        <begin position="65"/>
        <end position="87"/>
    </location>
</feature>
<evidence type="ECO:0000313" key="3">
    <source>
        <dbReference type="Proteomes" id="UP000287394"/>
    </source>
</evidence>
<accession>A0A402D0F3</accession>
<organism evidence="2 3">
    <name type="scientific">Capsulimonas corticalis</name>
    <dbReference type="NCBI Taxonomy" id="2219043"/>
    <lineage>
        <taxon>Bacteria</taxon>
        <taxon>Bacillati</taxon>
        <taxon>Armatimonadota</taxon>
        <taxon>Armatimonadia</taxon>
        <taxon>Capsulimonadales</taxon>
        <taxon>Capsulimonadaceae</taxon>
        <taxon>Capsulimonas</taxon>
    </lineage>
</organism>
<feature type="compositionally biased region" description="Polar residues" evidence="1">
    <location>
        <begin position="70"/>
        <end position="81"/>
    </location>
</feature>
<protein>
    <submittedName>
        <fullName evidence="2">Uncharacterized protein</fullName>
    </submittedName>
</protein>
<proteinExistence type="predicted"/>
<dbReference type="RefSeq" id="WP_119323033.1">
    <property type="nucleotide sequence ID" value="NZ_AP025739.1"/>
</dbReference>
<dbReference type="AlphaFoldDB" id="A0A402D0F3"/>
<reference evidence="2 3" key="1">
    <citation type="journal article" date="2019" name="Int. J. Syst. Evol. Microbiol.">
        <title>Capsulimonas corticalis gen. nov., sp. nov., an aerobic capsulated bacterium, of a novel bacterial order, Capsulimonadales ord. nov., of the class Armatimonadia of the phylum Armatimonadetes.</title>
        <authorList>
            <person name="Li J."/>
            <person name="Kudo C."/>
            <person name="Tonouchi A."/>
        </authorList>
    </citation>
    <scope>NUCLEOTIDE SEQUENCE [LARGE SCALE GENOMIC DNA]</scope>
    <source>
        <strain evidence="2 3">AX-7</strain>
    </source>
</reference>
<keyword evidence="3" id="KW-1185">Reference proteome</keyword>
<dbReference type="Proteomes" id="UP000287394">
    <property type="component" value="Chromosome"/>
</dbReference>
<evidence type="ECO:0000256" key="1">
    <source>
        <dbReference type="SAM" id="MobiDB-lite"/>
    </source>
</evidence>
<name>A0A402D0F3_9BACT</name>
<gene>
    <name evidence="2" type="ORF">CCAX7_56870</name>
</gene>
<dbReference type="KEGG" id="ccot:CCAX7_56870"/>
<dbReference type="EMBL" id="AP025739">
    <property type="protein sequence ID" value="BDI33636.1"/>
    <property type="molecule type" value="Genomic_DNA"/>
</dbReference>